<dbReference type="Pfam" id="PF13439">
    <property type="entry name" value="Glyco_transf_4"/>
    <property type="match status" value="1"/>
</dbReference>
<sequence>MRIAMVSEHASPLAAISGEDAGGQNVHVAELALALADRGHEVTVYTRRSDPWRPDTVSLGPGVRVEHVRAGPAAPVPKDDLPRHMPEFARRLRAYWRADRPTVVHAHFWMSGLASLQAAGPLDLPVLQTFHALGVVKRRHQGIADTSPVERIAVERAVARRCDLVVATSTEERRELASWGVSPDRVAVVPCGVDTERFSPDGPAAGRGSRPRILSLGRLVRRKGVETVIEALAEVPGAELVVAGGARPGRLWTEPEAVRLRMLAERLGVDDRVRFLGCVDRSDVPALLRSVDVAVNVPWYEPFGISTIEAMASGTPVVASRVGGHLDTVVPGETGLLVPPRDPERLGRAVRWLLSDDESRRAFAAASAARAQQRYSWAEVARLTEECFLRVVGGEEVSLPEPRRESEESVATAPRRGED</sequence>
<feature type="domain" description="Glycosyltransferase subfamily 4-like N-terminal" evidence="5">
    <location>
        <begin position="22"/>
        <end position="197"/>
    </location>
</feature>
<organism evidence="6 7">
    <name type="scientific">Nocardiopsis algeriensis</name>
    <dbReference type="NCBI Taxonomy" id="1478215"/>
    <lineage>
        <taxon>Bacteria</taxon>
        <taxon>Bacillati</taxon>
        <taxon>Actinomycetota</taxon>
        <taxon>Actinomycetes</taxon>
        <taxon>Streptosporangiales</taxon>
        <taxon>Nocardiopsidaceae</taxon>
        <taxon>Nocardiopsis</taxon>
    </lineage>
</organism>
<evidence type="ECO:0000259" key="4">
    <source>
        <dbReference type="Pfam" id="PF00534"/>
    </source>
</evidence>
<name>A0A841ITA4_9ACTN</name>
<evidence type="ECO:0000256" key="2">
    <source>
        <dbReference type="ARBA" id="ARBA00022679"/>
    </source>
</evidence>
<dbReference type="InterPro" id="IPR001296">
    <property type="entry name" value="Glyco_trans_1"/>
</dbReference>
<evidence type="ECO:0000313" key="6">
    <source>
        <dbReference type="EMBL" id="MBB6121893.1"/>
    </source>
</evidence>
<proteinExistence type="predicted"/>
<evidence type="ECO:0000259" key="5">
    <source>
        <dbReference type="Pfam" id="PF13439"/>
    </source>
</evidence>
<reference evidence="6 7" key="1">
    <citation type="submission" date="2020-08" db="EMBL/GenBank/DDBJ databases">
        <title>Genomic Encyclopedia of Type Strains, Phase III (KMG-III): the genomes of soil and plant-associated and newly described type strains.</title>
        <authorList>
            <person name="Whitman W."/>
        </authorList>
    </citation>
    <scope>NUCLEOTIDE SEQUENCE [LARGE SCALE GENOMIC DNA]</scope>
    <source>
        <strain evidence="6 7">CECT 8712</strain>
    </source>
</reference>
<protein>
    <submittedName>
        <fullName evidence="6">Glycosyltransferase involved in cell wall biosynthesis</fullName>
    </submittedName>
</protein>
<keyword evidence="2 6" id="KW-0808">Transferase</keyword>
<dbReference type="InterPro" id="IPR028098">
    <property type="entry name" value="Glyco_trans_4-like_N"/>
</dbReference>
<gene>
    <name evidence="6" type="ORF">FHS13_003872</name>
</gene>
<feature type="region of interest" description="Disordered" evidence="3">
    <location>
        <begin position="396"/>
        <end position="419"/>
    </location>
</feature>
<accession>A0A841ITA4</accession>
<evidence type="ECO:0000256" key="1">
    <source>
        <dbReference type="ARBA" id="ARBA00022676"/>
    </source>
</evidence>
<dbReference type="EMBL" id="JACHJO010000012">
    <property type="protein sequence ID" value="MBB6121893.1"/>
    <property type="molecule type" value="Genomic_DNA"/>
</dbReference>
<feature type="domain" description="Glycosyl transferase family 1" evidence="4">
    <location>
        <begin position="209"/>
        <end position="367"/>
    </location>
</feature>
<dbReference type="Pfam" id="PF00534">
    <property type="entry name" value="Glycos_transf_1"/>
    <property type="match status" value="1"/>
</dbReference>
<comment type="caution">
    <text evidence="6">The sequence shown here is derived from an EMBL/GenBank/DDBJ whole genome shotgun (WGS) entry which is preliminary data.</text>
</comment>
<dbReference type="SUPFAM" id="SSF53756">
    <property type="entry name" value="UDP-Glycosyltransferase/glycogen phosphorylase"/>
    <property type="match status" value="1"/>
</dbReference>
<keyword evidence="1" id="KW-0328">Glycosyltransferase</keyword>
<dbReference type="Gene3D" id="3.40.50.2000">
    <property type="entry name" value="Glycogen Phosphorylase B"/>
    <property type="match status" value="2"/>
</dbReference>
<dbReference type="AlphaFoldDB" id="A0A841ITA4"/>
<dbReference type="PANTHER" id="PTHR12526:SF635">
    <property type="entry name" value="GLYCOSYL TRANSFERASE GROUP 1"/>
    <property type="match status" value="1"/>
</dbReference>
<dbReference type="RefSeq" id="WP_184293336.1">
    <property type="nucleotide sequence ID" value="NZ_JACHJO010000012.1"/>
</dbReference>
<dbReference type="PANTHER" id="PTHR12526">
    <property type="entry name" value="GLYCOSYLTRANSFERASE"/>
    <property type="match status" value="1"/>
</dbReference>
<keyword evidence="7" id="KW-1185">Reference proteome</keyword>
<dbReference type="GO" id="GO:0016757">
    <property type="term" value="F:glycosyltransferase activity"/>
    <property type="evidence" value="ECO:0007669"/>
    <property type="project" value="UniProtKB-KW"/>
</dbReference>
<evidence type="ECO:0000256" key="3">
    <source>
        <dbReference type="SAM" id="MobiDB-lite"/>
    </source>
</evidence>
<evidence type="ECO:0000313" key="7">
    <source>
        <dbReference type="Proteomes" id="UP000536604"/>
    </source>
</evidence>
<dbReference type="Proteomes" id="UP000536604">
    <property type="component" value="Unassembled WGS sequence"/>
</dbReference>